<dbReference type="Pfam" id="PF04351">
    <property type="entry name" value="PilP"/>
    <property type="match status" value="1"/>
</dbReference>
<proteinExistence type="predicted"/>
<organism evidence="2 3">
    <name type="scientific">Aquimonas voraii</name>
    <dbReference type="NCBI Taxonomy" id="265719"/>
    <lineage>
        <taxon>Bacteria</taxon>
        <taxon>Pseudomonadati</taxon>
        <taxon>Pseudomonadota</taxon>
        <taxon>Gammaproteobacteria</taxon>
        <taxon>Lysobacterales</taxon>
        <taxon>Lysobacteraceae</taxon>
        <taxon>Aquimonas</taxon>
    </lineage>
</organism>
<dbReference type="STRING" id="265719.SAMN04488509_11434"/>
<reference evidence="2 3" key="1">
    <citation type="submission" date="2016-10" db="EMBL/GenBank/DDBJ databases">
        <authorList>
            <person name="de Groot N.N."/>
        </authorList>
    </citation>
    <scope>NUCLEOTIDE SEQUENCE [LARGE SCALE GENOMIC DNA]</scope>
    <source>
        <strain evidence="2 3">DSM 16957</strain>
    </source>
</reference>
<feature type="compositionally biased region" description="Basic and acidic residues" evidence="1">
    <location>
        <begin position="72"/>
        <end position="90"/>
    </location>
</feature>
<accession>A0A1G6ZLG2</accession>
<dbReference type="Proteomes" id="UP000199603">
    <property type="component" value="Unassembled WGS sequence"/>
</dbReference>
<sequence length="174" mass="19190">MRSTPTIPRVVAVILAAGLLAGCDPGMRDLENYVADVKQRPAPPLEPLPVMKQFETFVYAAQDLRDPFSMPQRRDDATRNDGPRPDPNRRKELLEGFPLDGLDMVGLIGEGEAQVALVMDPQRVVHRVRVGNYLGQSDGRVVAIREDGLELVELIPDGSGGWLERPARLALDNE</sequence>
<protein>
    <submittedName>
        <fullName evidence="2">Type IV pilus assembly protein PilP</fullName>
    </submittedName>
</protein>
<dbReference type="AlphaFoldDB" id="A0A1G6ZLG2"/>
<dbReference type="OrthoDB" id="5296580at2"/>
<evidence type="ECO:0000256" key="1">
    <source>
        <dbReference type="SAM" id="MobiDB-lite"/>
    </source>
</evidence>
<evidence type="ECO:0000313" key="2">
    <source>
        <dbReference type="EMBL" id="SDE02635.1"/>
    </source>
</evidence>
<name>A0A1G6ZLG2_9GAMM</name>
<gene>
    <name evidence="2" type="ORF">SAMN04488509_11434</name>
</gene>
<dbReference type="Gene3D" id="2.30.30.830">
    <property type="match status" value="1"/>
</dbReference>
<feature type="region of interest" description="Disordered" evidence="1">
    <location>
        <begin position="68"/>
        <end position="90"/>
    </location>
</feature>
<dbReference type="EMBL" id="FNAG01000014">
    <property type="protein sequence ID" value="SDE02635.1"/>
    <property type="molecule type" value="Genomic_DNA"/>
</dbReference>
<keyword evidence="3" id="KW-1185">Reference proteome</keyword>
<evidence type="ECO:0000313" key="3">
    <source>
        <dbReference type="Proteomes" id="UP000199603"/>
    </source>
</evidence>
<dbReference type="RefSeq" id="WP_091245070.1">
    <property type="nucleotide sequence ID" value="NZ_FNAG01000014.1"/>
</dbReference>
<dbReference type="InterPro" id="IPR007446">
    <property type="entry name" value="PilP"/>
</dbReference>
<dbReference type="PIRSF" id="PIRSF016481">
    <property type="entry name" value="Pilus_assembly_PilP"/>
    <property type="match status" value="1"/>
</dbReference>
<dbReference type="PROSITE" id="PS51257">
    <property type="entry name" value="PROKAR_LIPOPROTEIN"/>
    <property type="match status" value="1"/>
</dbReference>